<evidence type="ECO:0000313" key="3">
    <source>
        <dbReference type="Proteomes" id="UP000199504"/>
    </source>
</evidence>
<feature type="region of interest" description="Disordered" evidence="1">
    <location>
        <begin position="21"/>
        <end position="43"/>
    </location>
</feature>
<accession>A0A1C4ZLI1</accession>
<evidence type="ECO:0000313" key="2">
    <source>
        <dbReference type="EMBL" id="SCF33749.1"/>
    </source>
</evidence>
<dbReference type="STRING" id="262898.GA0070564_10623"/>
<organism evidence="2 3">
    <name type="scientific">Micromonospora mirobrigensis</name>
    <dbReference type="NCBI Taxonomy" id="262898"/>
    <lineage>
        <taxon>Bacteria</taxon>
        <taxon>Bacillati</taxon>
        <taxon>Actinomycetota</taxon>
        <taxon>Actinomycetes</taxon>
        <taxon>Micromonosporales</taxon>
        <taxon>Micromonosporaceae</taxon>
        <taxon>Micromonospora</taxon>
    </lineage>
</organism>
<dbReference type="RefSeq" id="WP_176730753.1">
    <property type="nucleotide sequence ID" value="NZ_FMCX01000006.1"/>
</dbReference>
<reference evidence="3" key="1">
    <citation type="submission" date="2016-06" db="EMBL/GenBank/DDBJ databases">
        <authorList>
            <person name="Varghese N."/>
            <person name="Submissions Spin"/>
        </authorList>
    </citation>
    <scope>NUCLEOTIDE SEQUENCE [LARGE SCALE GENOMIC DNA]</scope>
    <source>
        <strain evidence="3">DSM 44830</strain>
    </source>
</reference>
<proteinExistence type="predicted"/>
<evidence type="ECO:0000256" key="1">
    <source>
        <dbReference type="SAM" id="MobiDB-lite"/>
    </source>
</evidence>
<keyword evidence="3" id="KW-1185">Reference proteome</keyword>
<dbReference type="EMBL" id="FMCX01000006">
    <property type="protein sequence ID" value="SCF33749.1"/>
    <property type="molecule type" value="Genomic_DNA"/>
</dbReference>
<dbReference type="Proteomes" id="UP000199504">
    <property type="component" value="Unassembled WGS sequence"/>
</dbReference>
<dbReference type="AlphaFoldDB" id="A0A1C4ZLI1"/>
<protein>
    <submittedName>
        <fullName evidence="2">Uncharacterized protein</fullName>
    </submittedName>
</protein>
<feature type="compositionally biased region" description="Basic residues" evidence="1">
    <location>
        <begin position="27"/>
        <end position="37"/>
    </location>
</feature>
<name>A0A1C4ZLI1_9ACTN</name>
<gene>
    <name evidence="2" type="ORF">GA0070564_10623</name>
</gene>
<sequence length="55" mass="6626">MALTTQRLDSDRSRRRQQLLAELAGARKVRQRDRPRRVRSEQLRQLIATRRRIAD</sequence>